<organism evidence="1 2">
    <name type="scientific">Pseudohalocynthiibacter aestuariivivens</name>
    <dbReference type="NCBI Taxonomy" id="1591409"/>
    <lineage>
        <taxon>Bacteria</taxon>
        <taxon>Pseudomonadati</taxon>
        <taxon>Pseudomonadota</taxon>
        <taxon>Alphaproteobacteria</taxon>
        <taxon>Rhodobacterales</taxon>
        <taxon>Paracoccaceae</taxon>
        <taxon>Pseudohalocynthiibacter</taxon>
    </lineage>
</organism>
<reference evidence="1 2" key="1">
    <citation type="submission" date="2024-09" db="EMBL/GenBank/DDBJ databases">
        <authorList>
            <person name="Sun Q."/>
            <person name="Mori K."/>
        </authorList>
    </citation>
    <scope>NUCLEOTIDE SEQUENCE [LARGE SCALE GENOMIC DNA]</scope>
    <source>
        <strain evidence="1 2">CECT 8726</strain>
    </source>
</reference>
<dbReference type="Proteomes" id="UP001589683">
    <property type="component" value="Unassembled WGS sequence"/>
</dbReference>
<dbReference type="EMBL" id="JBHMEA010000025">
    <property type="protein sequence ID" value="MFB9231697.1"/>
    <property type="molecule type" value="Genomic_DNA"/>
</dbReference>
<protein>
    <submittedName>
        <fullName evidence="1">Uncharacterized protein</fullName>
    </submittedName>
</protein>
<evidence type="ECO:0000313" key="1">
    <source>
        <dbReference type="EMBL" id="MFB9231697.1"/>
    </source>
</evidence>
<comment type="caution">
    <text evidence="1">The sequence shown here is derived from an EMBL/GenBank/DDBJ whole genome shotgun (WGS) entry which is preliminary data.</text>
</comment>
<accession>A0ABV5JE12</accession>
<sequence>MANEGKRLTAYAADDAHFSSGHDDAFGGWVHVKAESLEPDDLLNALKLGNYYSSQGPQIHSLSISEDQINIECSPVDSISVVGGTSRSVKSHGKSITRATLNLADLDVGWLVPDRSPWLRVTIIDGAGKRAWTNPIWQDEL</sequence>
<gene>
    <name evidence="1" type="ORF">ACFFUT_07850</name>
</gene>
<proteinExistence type="predicted"/>
<keyword evidence="2" id="KW-1185">Reference proteome</keyword>
<name>A0ABV5JE12_9RHOB</name>
<evidence type="ECO:0000313" key="2">
    <source>
        <dbReference type="Proteomes" id="UP001589683"/>
    </source>
</evidence>